<accession>A0A871R8X7</accession>
<evidence type="ECO:0000313" key="2">
    <source>
        <dbReference type="EMBL" id="QOU20615.1"/>
    </source>
</evidence>
<gene>
    <name evidence="2" type="ORF">BRETT_000325</name>
</gene>
<dbReference type="Proteomes" id="UP000663131">
    <property type="component" value="Chromosome 8"/>
</dbReference>
<feature type="region of interest" description="Disordered" evidence="1">
    <location>
        <begin position="271"/>
        <end position="526"/>
    </location>
</feature>
<feature type="compositionally biased region" description="Polar residues" evidence="1">
    <location>
        <begin position="351"/>
        <end position="381"/>
    </location>
</feature>
<proteinExistence type="predicted"/>
<feature type="compositionally biased region" description="Polar residues" evidence="1">
    <location>
        <begin position="207"/>
        <end position="223"/>
    </location>
</feature>
<dbReference type="EMBL" id="CP063136">
    <property type="protein sequence ID" value="QOU20615.1"/>
    <property type="molecule type" value="Genomic_DNA"/>
</dbReference>
<feature type="compositionally biased region" description="Polar residues" evidence="1">
    <location>
        <begin position="93"/>
        <end position="110"/>
    </location>
</feature>
<feature type="compositionally biased region" description="Low complexity" evidence="1">
    <location>
        <begin position="22"/>
        <end position="42"/>
    </location>
</feature>
<protein>
    <submittedName>
        <fullName evidence="2">Uncharacterized protein</fullName>
    </submittedName>
</protein>
<feature type="region of interest" description="Disordered" evidence="1">
    <location>
        <begin position="93"/>
        <end position="250"/>
    </location>
</feature>
<feature type="compositionally biased region" description="Acidic residues" evidence="1">
    <location>
        <begin position="337"/>
        <end position="350"/>
    </location>
</feature>
<sequence length="603" mass="64579">MAKGDTKQKSSTLDFQDEGQGSRLESVSPSSRSNSRLSTPSPDIQGVASGESSKKSLGSPIFPPSANNRFSMSSSYSGVVQNADIDTIRYVVNDNSSRQYTNGRRSMNRSSEVRTVGSDLAHRESYRSSASTARTLATSTSQNPESSSIREAVILPTTTGEPILEGKGSPGSAPDKENSVDLEHSVPARSSRRPISTCIGDMESITEGVSTSDSHSISASRRTSLIGPRILPDKEISSSSKDNASMRHARRLSRKLSGKFGELMQQVESLKSELDANPQIPSSEHSPVKKDDTHQSGEDSDSSSDEITSKRNSTSSANIPITPTSTASFHTAVSNENDWEDEEEDDDDTDAASSVYSSTFTRNATLSERTKSVRTLQTGKSRGTVLPVVSASIGTSGRNSTYTSSAPSKVSTKPEPMQTNSDLANKEAAVITSSESEESSSSIQPSLQDSGSTKALDVPSTISHPVEAKSSESVSVPVGKSTSRQGLTKTRPASTYSSVRKSVKRNSLARSSKSSAGKHSKHQSKGVSSFSYDTLARLLNATDGIVIGQEFSSLDMPVEEKYLLEKIVGSISRLTANMMLDPQRYDKSYARLEKALNILEGFD</sequence>
<feature type="region of interest" description="Disordered" evidence="1">
    <location>
        <begin position="1"/>
        <end position="75"/>
    </location>
</feature>
<feature type="compositionally biased region" description="Polar residues" evidence="1">
    <location>
        <begin position="480"/>
        <end position="500"/>
    </location>
</feature>
<dbReference type="KEGG" id="bbrx:BRETT_000325"/>
<evidence type="ECO:0000313" key="3">
    <source>
        <dbReference type="Proteomes" id="UP000663131"/>
    </source>
</evidence>
<dbReference type="GeneID" id="64572250"/>
<feature type="compositionally biased region" description="Low complexity" evidence="1">
    <location>
        <begin position="127"/>
        <end position="141"/>
    </location>
</feature>
<feature type="compositionally biased region" description="Basic and acidic residues" evidence="1">
    <location>
        <begin position="174"/>
        <end position="186"/>
    </location>
</feature>
<feature type="compositionally biased region" description="Polar residues" evidence="1">
    <location>
        <begin position="310"/>
        <end position="335"/>
    </location>
</feature>
<feature type="compositionally biased region" description="Basic and acidic residues" evidence="1">
    <location>
        <begin position="286"/>
        <end position="297"/>
    </location>
</feature>
<feature type="compositionally biased region" description="Polar residues" evidence="1">
    <location>
        <begin position="443"/>
        <end position="453"/>
    </location>
</feature>
<reference evidence="2" key="1">
    <citation type="submission" date="2020-10" db="EMBL/GenBank/DDBJ databases">
        <authorList>
            <person name="Palmer J.M."/>
        </authorList>
    </citation>
    <scope>NUCLEOTIDE SEQUENCE</scope>
    <source>
        <strain evidence="2">UCD 2041</strain>
    </source>
</reference>
<reference evidence="2" key="2">
    <citation type="journal article" name="BMC Genomics">
        <title>New genome assemblies reveal patterns of domestication and adaptation across Brettanomyces (Dekkera) species.</title>
        <authorList>
            <person name="Roach M.J."/>
            <person name="Borneman A.R."/>
        </authorList>
    </citation>
    <scope>NUCLEOTIDE SEQUENCE</scope>
    <source>
        <strain evidence="2">UCD 2041</strain>
    </source>
</reference>
<dbReference type="RefSeq" id="XP_041137108.1">
    <property type="nucleotide sequence ID" value="XM_041278894.1"/>
</dbReference>
<evidence type="ECO:0000256" key="1">
    <source>
        <dbReference type="SAM" id="MobiDB-lite"/>
    </source>
</evidence>
<organism evidence="2 3">
    <name type="scientific">Dekkera bruxellensis</name>
    <name type="common">Brettanomyces custersii</name>
    <dbReference type="NCBI Taxonomy" id="5007"/>
    <lineage>
        <taxon>Eukaryota</taxon>
        <taxon>Fungi</taxon>
        <taxon>Dikarya</taxon>
        <taxon>Ascomycota</taxon>
        <taxon>Saccharomycotina</taxon>
        <taxon>Pichiomycetes</taxon>
        <taxon>Pichiales</taxon>
        <taxon>Pichiaceae</taxon>
        <taxon>Brettanomyces</taxon>
    </lineage>
</organism>
<feature type="compositionally biased region" description="Polar residues" evidence="1">
    <location>
        <begin position="392"/>
        <end position="423"/>
    </location>
</feature>
<dbReference type="AlphaFoldDB" id="A0A871R8X7"/>
<name>A0A871R8X7_DEKBR</name>
<feature type="compositionally biased region" description="Polar residues" evidence="1">
    <location>
        <begin position="65"/>
        <end position="75"/>
    </location>
</feature>
<dbReference type="OrthoDB" id="4067583at2759"/>